<dbReference type="EMBL" id="WHVB01000019">
    <property type="protein sequence ID" value="KAF8473092.1"/>
    <property type="molecule type" value="Genomic_DNA"/>
</dbReference>
<evidence type="ECO:0000313" key="3">
    <source>
        <dbReference type="Proteomes" id="UP000759537"/>
    </source>
</evidence>
<proteinExistence type="predicted"/>
<comment type="caution">
    <text evidence="2">The sequence shown here is derived from an EMBL/GenBank/DDBJ whole genome shotgun (WGS) entry which is preliminary data.</text>
</comment>
<keyword evidence="1" id="KW-0472">Membrane</keyword>
<protein>
    <submittedName>
        <fullName evidence="2">Uncharacterized protein</fullName>
    </submittedName>
</protein>
<dbReference type="AlphaFoldDB" id="A0A9P5K1A0"/>
<feature type="transmembrane region" description="Helical" evidence="1">
    <location>
        <begin position="132"/>
        <end position="152"/>
    </location>
</feature>
<feature type="transmembrane region" description="Helical" evidence="1">
    <location>
        <begin position="87"/>
        <end position="107"/>
    </location>
</feature>
<keyword evidence="1" id="KW-0812">Transmembrane</keyword>
<dbReference type="Proteomes" id="UP000759537">
    <property type="component" value="Unassembled WGS sequence"/>
</dbReference>
<feature type="transmembrane region" description="Helical" evidence="1">
    <location>
        <begin position="200"/>
        <end position="221"/>
    </location>
</feature>
<evidence type="ECO:0000256" key="1">
    <source>
        <dbReference type="SAM" id="Phobius"/>
    </source>
</evidence>
<feature type="transmembrane region" description="Helical" evidence="1">
    <location>
        <begin position="274"/>
        <end position="295"/>
    </location>
</feature>
<keyword evidence="3" id="KW-1185">Reference proteome</keyword>
<evidence type="ECO:0000313" key="2">
    <source>
        <dbReference type="EMBL" id="KAF8473092.1"/>
    </source>
</evidence>
<reference evidence="2" key="2">
    <citation type="journal article" date="2020" name="Nat. Commun.">
        <title>Large-scale genome sequencing of mycorrhizal fungi provides insights into the early evolution of symbiotic traits.</title>
        <authorList>
            <person name="Miyauchi S."/>
            <person name="Kiss E."/>
            <person name="Kuo A."/>
            <person name="Drula E."/>
            <person name="Kohler A."/>
            <person name="Sanchez-Garcia M."/>
            <person name="Morin E."/>
            <person name="Andreopoulos B."/>
            <person name="Barry K.W."/>
            <person name="Bonito G."/>
            <person name="Buee M."/>
            <person name="Carver A."/>
            <person name="Chen C."/>
            <person name="Cichocki N."/>
            <person name="Clum A."/>
            <person name="Culley D."/>
            <person name="Crous P.W."/>
            <person name="Fauchery L."/>
            <person name="Girlanda M."/>
            <person name="Hayes R.D."/>
            <person name="Keri Z."/>
            <person name="LaButti K."/>
            <person name="Lipzen A."/>
            <person name="Lombard V."/>
            <person name="Magnuson J."/>
            <person name="Maillard F."/>
            <person name="Murat C."/>
            <person name="Nolan M."/>
            <person name="Ohm R.A."/>
            <person name="Pangilinan J."/>
            <person name="Pereira M.F."/>
            <person name="Perotto S."/>
            <person name="Peter M."/>
            <person name="Pfister S."/>
            <person name="Riley R."/>
            <person name="Sitrit Y."/>
            <person name="Stielow J.B."/>
            <person name="Szollosi G."/>
            <person name="Zifcakova L."/>
            <person name="Stursova M."/>
            <person name="Spatafora J.W."/>
            <person name="Tedersoo L."/>
            <person name="Vaario L.M."/>
            <person name="Yamada A."/>
            <person name="Yan M."/>
            <person name="Wang P."/>
            <person name="Xu J."/>
            <person name="Bruns T."/>
            <person name="Baldrian P."/>
            <person name="Vilgalys R."/>
            <person name="Dunand C."/>
            <person name="Henrissat B."/>
            <person name="Grigoriev I.V."/>
            <person name="Hibbett D."/>
            <person name="Nagy L.G."/>
            <person name="Martin F.M."/>
        </authorList>
    </citation>
    <scope>NUCLEOTIDE SEQUENCE</scope>
    <source>
        <strain evidence="2">Prilba</strain>
    </source>
</reference>
<name>A0A9P5K1A0_9AGAM</name>
<feature type="transmembrane region" description="Helical" evidence="1">
    <location>
        <begin position="164"/>
        <end position="188"/>
    </location>
</feature>
<gene>
    <name evidence="2" type="ORF">DFH94DRAFT_765973</name>
</gene>
<reference evidence="2" key="1">
    <citation type="submission" date="2019-10" db="EMBL/GenBank/DDBJ databases">
        <authorList>
            <consortium name="DOE Joint Genome Institute"/>
            <person name="Kuo A."/>
            <person name="Miyauchi S."/>
            <person name="Kiss E."/>
            <person name="Drula E."/>
            <person name="Kohler A."/>
            <person name="Sanchez-Garcia M."/>
            <person name="Andreopoulos B."/>
            <person name="Barry K.W."/>
            <person name="Bonito G."/>
            <person name="Buee M."/>
            <person name="Carver A."/>
            <person name="Chen C."/>
            <person name="Cichocki N."/>
            <person name="Clum A."/>
            <person name="Culley D."/>
            <person name="Crous P.W."/>
            <person name="Fauchery L."/>
            <person name="Girlanda M."/>
            <person name="Hayes R."/>
            <person name="Keri Z."/>
            <person name="LaButti K."/>
            <person name="Lipzen A."/>
            <person name="Lombard V."/>
            <person name="Magnuson J."/>
            <person name="Maillard F."/>
            <person name="Morin E."/>
            <person name="Murat C."/>
            <person name="Nolan M."/>
            <person name="Ohm R."/>
            <person name="Pangilinan J."/>
            <person name="Pereira M."/>
            <person name="Perotto S."/>
            <person name="Peter M."/>
            <person name="Riley R."/>
            <person name="Sitrit Y."/>
            <person name="Stielow B."/>
            <person name="Szollosi G."/>
            <person name="Zifcakova L."/>
            <person name="Stursova M."/>
            <person name="Spatafora J.W."/>
            <person name="Tedersoo L."/>
            <person name="Vaario L.-M."/>
            <person name="Yamada A."/>
            <person name="Yan M."/>
            <person name="Wang P."/>
            <person name="Xu J."/>
            <person name="Bruns T."/>
            <person name="Baldrian P."/>
            <person name="Vilgalys R."/>
            <person name="Henrissat B."/>
            <person name="Grigoriev I.V."/>
            <person name="Hibbett D."/>
            <person name="Nagy L.G."/>
            <person name="Martin F.M."/>
        </authorList>
    </citation>
    <scope>NUCLEOTIDE SEQUENCE</scope>
    <source>
        <strain evidence="2">Prilba</strain>
    </source>
</reference>
<organism evidence="2 3">
    <name type="scientific">Russula ochroleuca</name>
    <dbReference type="NCBI Taxonomy" id="152965"/>
    <lineage>
        <taxon>Eukaryota</taxon>
        <taxon>Fungi</taxon>
        <taxon>Dikarya</taxon>
        <taxon>Basidiomycota</taxon>
        <taxon>Agaricomycotina</taxon>
        <taxon>Agaricomycetes</taxon>
        <taxon>Russulales</taxon>
        <taxon>Russulaceae</taxon>
        <taxon>Russula</taxon>
    </lineage>
</organism>
<sequence length="299" mass="33605">MPLVVPLTGNRLFTISWILGLGIPKAVYSYRGQSLISTTLDLVGGIILTLISYWLGEIKAERPELCPLFFKVDLVPCILKFLRRYDVLLWFSSVLPLLVAVEGMFFVDDSDTKRLVAKHATSGIVAQFSKNASTHLALGISLAVYLFCIHSLRVLRPGVFEGMVLSHATIFSFMMLALQSFLAVHIYSLKINSEDSIESIRVSAMTIAIVLRPYLWMTPALGVFRRSQLRSREGLFSKLSRYFNLFSTVVMYACTVNLEVDVMHVRGLPKFPGALYILLFLYCALVSIWDEFFAITPPS</sequence>
<dbReference type="OrthoDB" id="3058001at2759"/>
<accession>A0A9P5K1A0</accession>
<feature type="transmembrane region" description="Helical" evidence="1">
    <location>
        <begin position="36"/>
        <end position="55"/>
    </location>
</feature>
<keyword evidence="1" id="KW-1133">Transmembrane helix</keyword>